<evidence type="ECO:0000313" key="2">
    <source>
        <dbReference type="Proteomes" id="UP001383192"/>
    </source>
</evidence>
<evidence type="ECO:0008006" key="3">
    <source>
        <dbReference type="Google" id="ProtNLM"/>
    </source>
</evidence>
<dbReference type="Proteomes" id="UP001383192">
    <property type="component" value="Unassembled WGS sequence"/>
</dbReference>
<dbReference type="Gene3D" id="3.80.10.10">
    <property type="entry name" value="Ribonuclease Inhibitor"/>
    <property type="match status" value="1"/>
</dbReference>
<gene>
    <name evidence="1" type="ORF">VNI00_008552</name>
</gene>
<proteinExistence type="predicted"/>
<keyword evidence="2" id="KW-1185">Reference proteome</keyword>
<dbReference type="InterPro" id="IPR032675">
    <property type="entry name" value="LRR_dom_sf"/>
</dbReference>
<organism evidence="1 2">
    <name type="scientific">Paramarasmius palmivorus</name>
    <dbReference type="NCBI Taxonomy" id="297713"/>
    <lineage>
        <taxon>Eukaryota</taxon>
        <taxon>Fungi</taxon>
        <taxon>Dikarya</taxon>
        <taxon>Basidiomycota</taxon>
        <taxon>Agaricomycotina</taxon>
        <taxon>Agaricomycetes</taxon>
        <taxon>Agaricomycetidae</taxon>
        <taxon>Agaricales</taxon>
        <taxon>Marasmiineae</taxon>
        <taxon>Marasmiaceae</taxon>
        <taxon>Paramarasmius</taxon>
    </lineage>
</organism>
<evidence type="ECO:0000313" key="1">
    <source>
        <dbReference type="EMBL" id="KAK7043198.1"/>
    </source>
</evidence>
<dbReference type="EMBL" id="JAYKXP010000029">
    <property type="protein sequence ID" value="KAK7043198.1"/>
    <property type="molecule type" value="Genomic_DNA"/>
</dbReference>
<name>A0AAW0CXA4_9AGAR</name>
<dbReference type="SUPFAM" id="SSF52047">
    <property type="entry name" value="RNI-like"/>
    <property type="match status" value="1"/>
</dbReference>
<comment type="caution">
    <text evidence="1">The sequence shown here is derived from an EMBL/GenBank/DDBJ whole genome shotgun (WGS) entry which is preliminary data.</text>
</comment>
<dbReference type="AlphaFoldDB" id="A0AAW0CXA4"/>
<reference evidence="1 2" key="1">
    <citation type="submission" date="2024-01" db="EMBL/GenBank/DDBJ databases">
        <title>A draft genome for a cacao thread blight-causing isolate of Paramarasmius palmivorus.</title>
        <authorList>
            <person name="Baruah I.K."/>
            <person name="Bukari Y."/>
            <person name="Amoako-Attah I."/>
            <person name="Meinhardt L.W."/>
            <person name="Bailey B.A."/>
            <person name="Cohen S.P."/>
        </authorList>
    </citation>
    <scope>NUCLEOTIDE SEQUENCE [LARGE SCALE GENOMIC DNA]</scope>
    <source>
        <strain evidence="1 2">GH-12</strain>
    </source>
</reference>
<accession>A0AAW0CXA4</accession>
<sequence length="567" mass="64091">MSLPPSPFLSKLRTDFFASPAEEVEIHHLISTRRDRLQAIEDEIARLRAEQLELQTFVDEHLSLISPIRKVPIDVLREIFLQSMPENGFPACRALEAPLVFTGVCRLWREGAISIPMLWNRIHIHLPAPTPDGQPITEKFLTFLHLWREGVMTWLGRSGTVPLVVSLRGGLDWCSAQERVIEFHADVVLQLLECTSRWRSLSLNVSVETWRIVAMSKAELPLLETLAAPFPTTGLVTEEEHENLLKAVVKRAPSLRKLYLGPLPDNLPIRWDRLTEVSLQPSGWPRELRMSQAIQVLYFSCTSLRHFTANIQIETSGQPAFSPITLPSLQTLNIGVMHVRYHHPIDDPEPVFRRFLDCIEAPNLVSFSLNCTKFHRRISSLTSLVGFLKRSGCALRSLVLSVPVPSTEMNDLLVSMPSLVQLKLTPVLEPTPWLAGSNSDWHLPGMLIDLLTPSQSNIDCNVLCPNLEFLVVRGCPALYALPIIALAEARCAEQSSTQKLKRLQVQFRYSIEDTEVPLRVEALRRRGMLVKVDSAENPNANLVTTRPKPDFCDYVHSGQLWWPIDDV</sequence>
<protein>
    <recommendedName>
        <fullName evidence="3">F-box domain-containing protein</fullName>
    </recommendedName>
</protein>